<dbReference type="RefSeq" id="WP_109709665.1">
    <property type="nucleotide sequence ID" value="NZ_PPED02000001.1"/>
</dbReference>
<dbReference type="AlphaFoldDB" id="A0A316XD76"/>
<protein>
    <recommendedName>
        <fullName evidence="3">DUF481 domain-containing protein</fullName>
    </recommendedName>
</protein>
<proteinExistence type="predicted"/>
<dbReference type="Proteomes" id="UP000236594">
    <property type="component" value="Unassembled WGS sequence"/>
</dbReference>
<accession>A0A316XD76</accession>
<keyword evidence="2" id="KW-1185">Reference proteome</keyword>
<gene>
    <name evidence="1" type="ORF">C1631_000325</name>
</gene>
<dbReference type="EMBL" id="PPED02000001">
    <property type="protein sequence ID" value="PWN71109.1"/>
    <property type="molecule type" value="Genomic_DNA"/>
</dbReference>
<comment type="caution">
    <text evidence="1">The sequence shown here is derived from an EMBL/GenBank/DDBJ whole genome shotgun (WGS) entry which is preliminary data.</text>
</comment>
<evidence type="ECO:0000313" key="2">
    <source>
        <dbReference type="Proteomes" id="UP000236594"/>
    </source>
</evidence>
<reference evidence="1 2" key="1">
    <citation type="submission" date="2018-04" db="EMBL/GenBank/DDBJ databases">
        <title>Draft Genome Sequence of Phosphate-Solubilizing Chryseobacterium sp. ISE14 that is a Biocontrol and Plant Growth-Promoting Rhizobacterium Isolated from Cucumber.</title>
        <authorList>
            <person name="Jeong J.-J."/>
            <person name="Sang M.K."/>
            <person name="Choi I.-G."/>
            <person name="Kim K.D."/>
        </authorList>
    </citation>
    <scope>NUCLEOTIDE SEQUENCE [LARGE SCALE GENOMIC DNA]</scope>
    <source>
        <strain evidence="1 2">ISE14</strain>
    </source>
</reference>
<dbReference type="OrthoDB" id="949563at2"/>
<evidence type="ECO:0008006" key="3">
    <source>
        <dbReference type="Google" id="ProtNLM"/>
    </source>
</evidence>
<evidence type="ECO:0000313" key="1">
    <source>
        <dbReference type="EMBL" id="PWN71109.1"/>
    </source>
</evidence>
<sequence length="288" mass="33103">MKKNHILLLLFIFTTFLKGQDKKEESKFWNKILIGESMETAEQKESPAQIQITLPKKDSTSWLVNVGVSYDIASSVRNFSKIEIEYHKNTLTDKKQNNFQTGYGLTHFFSENPSTFFLNADAKYVYDGVDVKNSIASNLLFSYYGDGDDFKFNTLLNRDKKSFWFLSGFAGTQLQGIIKAKDEAAQGFIVRPLYVLGIQYNFTNKPGHTSKPIFRLWADYTGRYDLINSTSYQEKYTHLFKTGGDIFIAYWPVKVSVGASFNYGSDPIKGLRQQQFWLISLNFSRGRE</sequence>
<organism evidence="1 2">
    <name type="scientific">Chryseobacterium phosphatilyticum</name>
    <dbReference type="NCBI Taxonomy" id="475075"/>
    <lineage>
        <taxon>Bacteria</taxon>
        <taxon>Pseudomonadati</taxon>
        <taxon>Bacteroidota</taxon>
        <taxon>Flavobacteriia</taxon>
        <taxon>Flavobacteriales</taxon>
        <taxon>Weeksellaceae</taxon>
        <taxon>Chryseobacterium group</taxon>
        <taxon>Chryseobacterium</taxon>
    </lineage>
</organism>
<name>A0A316XD76_9FLAO</name>